<dbReference type="Gene3D" id="1.10.510.10">
    <property type="entry name" value="Transferase(Phosphotransferase) domain 1"/>
    <property type="match status" value="1"/>
</dbReference>
<keyword evidence="2" id="KW-1185">Reference proteome</keyword>
<dbReference type="OrthoDB" id="4207132at2759"/>
<name>A0A5N6YYE9_9EURO</name>
<evidence type="ECO:0000313" key="2">
    <source>
        <dbReference type="Proteomes" id="UP000327118"/>
    </source>
</evidence>
<dbReference type="AlphaFoldDB" id="A0A5N6YYE9"/>
<dbReference type="EMBL" id="ML739227">
    <property type="protein sequence ID" value="KAE8350402.1"/>
    <property type="molecule type" value="Genomic_DNA"/>
</dbReference>
<dbReference type="Proteomes" id="UP000327118">
    <property type="component" value="Unassembled WGS sequence"/>
</dbReference>
<organism evidence="1 2">
    <name type="scientific">Aspergillus coremiiformis</name>
    <dbReference type="NCBI Taxonomy" id="138285"/>
    <lineage>
        <taxon>Eukaryota</taxon>
        <taxon>Fungi</taxon>
        <taxon>Dikarya</taxon>
        <taxon>Ascomycota</taxon>
        <taxon>Pezizomycotina</taxon>
        <taxon>Eurotiomycetes</taxon>
        <taxon>Eurotiomycetidae</taxon>
        <taxon>Eurotiales</taxon>
        <taxon>Aspergillaceae</taxon>
        <taxon>Aspergillus</taxon>
        <taxon>Aspergillus subgen. Circumdati</taxon>
    </lineage>
</organism>
<evidence type="ECO:0008006" key="3">
    <source>
        <dbReference type="Google" id="ProtNLM"/>
    </source>
</evidence>
<accession>A0A5N6YYE9</accession>
<sequence>MDSAHPQSYHSLYWLVGREIHFPNTDTSWRINEILSEKFRTHHDPEGTIREITSACIATRIEGSSAWEEAIIKTKLHDEISAEAYREIYNLKSLTKRHSTCTPTFIDTVTYYQDDEMSVPGGYIVFILMEKVPGRDLSHLGSLSSEQRDDARLAFIKALWEFSAYGFHHWDPRRQNVVWDEPSKKCYIIDLEDVEDLGVLDSDGLNPRAEFALWSLHGKEEKSPDNHRDDDRMIPDECKQFYSLEDSVINFLVSRVRA</sequence>
<dbReference type="InterPro" id="IPR011009">
    <property type="entry name" value="Kinase-like_dom_sf"/>
</dbReference>
<dbReference type="SUPFAM" id="SSF56112">
    <property type="entry name" value="Protein kinase-like (PK-like)"/>
    <property type="match status" value="1"/>
</dbReference>
<reference evidence="2" key="1">
    <citation type="submission" date="2019-04" db="EMBL/GenBank/DDBJ databases">
        <title>Friends and foes A comparative genomics studyof 23 Aspergillus species from section Flavi.</title>
        <authorList>
            <consortium name="DOE Joint Genome Institute"/>
            <person name="Kjaerbolling I."/>
            <person name="Vesth T."/>
            <person name="Frisvad J.C."/>
            <person name="Nybo J.L."/>
            <person name="Theobald S."/>
            <person name="Kildgaard S."/>
            <person name="Isbrandt T."/>
            <person name="Kuo A."/>
            <person name="Sato A."/>
            <person name="Lyhne E.K."/>
            <person name="Kogle M.E."/>
            <person name="Wiebenga A."/>
            <person name="Kun R.S."/>
            <person name="Lubbers R.J."/>
            <person name="Makela M.R."/>
            <person name="Barry K."/>
            <person name="Chovatia M."/>
            <person name="Clum A."/>
            <person name="Daum C."/>
            <person name="Haridas S."/>
            <person name="He G."/>
            <person name="LaButti K."/>
            <person name="Lipzen A."/>
            <person name="Mondo S."/>
            <person name="Riley R."/>
            <person name="Salamov A."/>
            <person name="Simmons B.A."/>
            <person name="Magnuson J.K."/>
            <person name="Henrissat B."/>
            <person name="Mortensen U.H."/>
            <person name="Larsen T.O."/>
            <person name="Devries R.P."/>
            <person name="Grigoriev I.V."/>
            <person name="Machida M."/>
            <person name="Baker S.E."/>
            <person name="Andersen M.R."/>
        </authorList>
    </citation>
    <scope>NUCLEOTIDE SEQUENCE [LARGE SCALE GENOMIC DNA]</scope>
    <source>
        <strain evidence="2">CBS 553.77</strain>
    </source>
</reference>
<proteinExistence type="predicted"/>
<gene>
    <name evidence="1" type="ORF">BDV28DRAFT_162980</name>
</gene>
<evidence type="ECO:0000313" key="1">
    <source>
        <dbReference type="EMBL" id="KAE8350402.1"/>
    </source>
</evidence>
<protein>
    <recommendedName>
        <fullName evidence="3">Protein kinase domain-containing protein</fullName>
    </recommendedName>
</protein>